<comment type="caution">
    <text evidence="1">The sequence shown here is derived from an EMBL/GenBank/DDBJ whole genome shotgun (WGS) entry which is preliminary data.</text>
</comment>
<organism evidence="1 2">
    <name type="scientific">Leptospira meyeri</name>
    <dbReference type="NCBI Taxonomy" id="29508"/>
    <lineage>
        <taxon>Bacteria</taxon>
        <taxon>Pseudomonadati</taxon>
        <taxon>Spirochaetota</taxon>
        <taxon>Spirochaetia</taxon>
        <taxon>Leptospirales</taxon>
        <taxon>Leptospiraceae</taxon>
        <taxon>Leptospira</taxon>
    </lineage>
</organism>
<name>A0A4R8MK66_LEPME</name>
<sequence length="160" mass="18149">MGNTTRLIKIEQVLRERFLKEYGITSLNTRELLGTKPDVIGEKGGTLILGEITVSGFKSNNGNKFHIGGARKLSEAFLKLFILKERLSEINKVLSRDFKKVEICFIYPKNTGFMEALGYREYIFSLGVLKKCPIEIDSESIETISEVLKHASEEMKNDKN</sequence>
<evidence type="ECO:0000313" key="1">
    <source>
        <dbReference type="EMBL" id="TDY66747.1"/>
    </source>
</evidence>
<dbReference type="GeneID" id="79829111"/>
<keyword evidence="2" id="KW-1185">Reference proteome</keyword>
<dbReference type="AlphaFoldDB" id="A0A4R8MK66"/>
<protein>
    <submittedName>
        <fullName evidence="1">Uncharacterized protein</fullName>
    </submittedName>
</protein>
<evidence type="ECO:0000313" key="2">
    <source>
        <dbReference type="Proteomes" id="UP000294684"/>
    </source>
</evidence>
<reference evidence="1 2" key="1">
    <citation type="submission" date="2019-03" db="EMBL/GenBank/DDBJ databases">
        <title>Genomic Encyclopedia of Archaeal and Bacterial Type Strains, Phase II (KMG-II): from individual species to whole genera.</title>
        <authorList>
            <person name="Goeker M."/>
        </authorList>
    </citation>
    <scope>NUCLEOTIDE SEQUENCE [LARGE SCALE GENOMIC DNA]</scope>
    <source>
        <strain evidence="1 2">DSM 21537</strain>
    </source>
</reference>
<dbReference type="EMBL" id="SORO01000005">
    <property type="protein sequence ID" value="TDY66747.1"/>
    <property type="molecule type" value="Genomic_DNA"/>
</dbReference>
<gene>
    <name evidence="1" type="ORF">CLV96_3857</name>
</gene>
<dbReference type="Proteomes" id="UP000294684">
    <property type="component" value="Unassembled WGS sequence"/>
</dbReference>
<dbReference type="STRING" id="1193051.LEP1GSC017_0395"/>
<proteinExistence type="predicted"/>
<accession>A0A4R8MK66</accession>
<dbReference type="RefSeq" id="WP_004788223.1">
    <property type="nucleotide sequence ID" value="NZ_SORO01000005.1"/>
</dbReference>